<dbReference type="AlphaFoldDB" id="A0A8H8CHC8"/>
<feature type="transmembrane region" description="Helical" evidence="2">
    <location>
        <begin position="91"/>
        <end position="114"/>
    </location>
</feature>
<keyword evidence="2" id="KW-0472">Membrane</keyword>
<keyword evidence="2" id="KW-0812">Transmembrane</keyword>
<proteinExistence type="predicted"/>
<feature type="transmembrane region" description="Helical" evidence="2">
    <location>
        <begin position="161"/>
        <end position="183"/>
    </location>
</feature>
<evidence type="ECO:0000313" key="3">
    <source>
        <dbReference type="EMBL" id="KAG5165558.1"/>
    </source>
</evidence>
<protein>
    <submittedName>
        <fullName evidence="3">Uncharacterized protein</fullName>
    </submittedName>
</protein>
<feature type="region of interest" description="Disordered" evidence="1">
    <location>
        <begin position="1"/>
        <end position="25"/>
    </location>
</feature>
<gene>
    <name evidence="3" type="ORF">JR316_009138</name>
</gene>
<feature type="transmembrane region" description="Helical" evidence="2">
    <location>
        <begin position="48"/>
        <end position="70"/>
    </location>
</feature>
<accession>A0A8H8CHC8</accession>
<evidence type="ECO:0000256" key="2">
    <source>
        <dbReference type="SAM" id="Phobius"/>
    </source>
</evidence>
<reference evidence="3" key="1">
    <citation type="submission" date="2021-02" db="EMBL/GenBank/DDBJ databases">
        <title>Psilocybe cubensis genome.</title>
        <authorList>
            <person name="Mckernan K.J."/>
            <person name="Crawford S."/>
            <person name="Trippe A."/>
            <person name="Kane L.T."/>
            <person name="Mclaughlin S."/>
        </authorList>
    </citation>
    <scope>NUCLEOTIDE SEQUENCE [LARGE SCALE GENOMIC DNA]</scope>
    <source>
        <strain evidence="3">MGC-MH-2018</strain>
    </source>
</reference>
<name>A0A8H8CHC8_PSICU</name>
<comment type="caution">
    <text evidence="3">The sequence shown here is derived from an EMBL/GenBank/DDBJ whole genome shotgun (WGS) entry which is preliminary data.</text>
</comment>
<organism evidence="3">
    <name type="scientific">Psilocybe cubensis</name>
    <name type="common">Psychedelic mushroom</name>
    <name type="synonym">Stropharia cubensis</name>
    <dbReference type="NCBI Taxonomy" id="181762"/>
    <lineage>
        <taxon>Eukaryota</taxon>
        <taxon>Fungi</taxon>
        <taxon>Dikarya</taxon>
        <taxon>Basidiomycota</taxon>
        <taxon>Agaricomycotina</taxon>
        <taxon>Agaricomycetes</taxon>
        <taxon>Agaricomycetidae</taxon>
        <taxon>Agaricales</taxon>
        <taxon>Agaricineae</taxon>
        <taxon>Strophariaceae</taxon>
        <taxon>Psilocybe</taxon>
    </lineage>
</organism>
<keyword evidence="2" id="KW-1133">Transmembrane helix</keyword>
<dbReference type="OrthoDB" id="3225366at2759"/>
<sequence>MQSTGDEQLSAQTTTSESDTERVKNEVPGSHKLNYVLPSTVASVRDGWQWTCQSGAVVSGLLAAIAAQLLTLFSTPPPNQASPTPQAVQDFLLITCYIAIFFNINATICSFTLIDKLGEIGFKTSANIPSCDPEKQGGQITCTQEGLLQKYNAGRTWRPMLWFWLFNFFVGVLSLIVSIMTFVCIQGSIAMKTTLGLSVFIDTLVLFYFIVSNGFAD</sequence>
<feature type="compositionally biased region" description="Polar residues" evidence="1">
    <location>
        <begin position="1"/>
        <end position="17"/>
    </location>
</feature>
<dbReference type="EMBL" id="JAFIQS010000009">
    <property type="protein sequence ID" value="KAG5165558.1"/>
    <property type="molecule type" value="Genomic_DNA"/>
</dbReference>
<feature type="transmembrane region" description="Helical" evidence="2">
    <location>
        <begin position="195"/>
        <end position="216"/>
    </location>
</feature>
<evidence type="ECO:0000256" key="1">
    <source>
        <dbReference type="SAM" id="MobiDB-lite"/>
    </source>
</evidence>